<dbReference type="EMBL" id="JARQZJ010000036">
    <property type="protein sequence ID" value="KAK9876428.1"/>
    <property type="molecule type" value="Genomic_DNA"/>
</dbReference>
<dbReference type="EMBL" id="JARQZJ010000036">
    <property type="protein sequence ID" value="KAK9876429.1"/>
    <property type="molecule type" value="Genomic_DNA"/>
</dbReference>
<keyword evidence="4" id="KW-1185">Reference proteome</keyword>
<organism evidence="2 4">
    <name type="scientific">Henosepilachna vigintioctopunctata</name>
    <dbReference type="NCBI Taxonomy" id="420089"/>
    <lineage>
        <taxon>Eukaryota</taxon>
        <taxon>Metazoa</taxon>
        <taxon>Ecdysozoa</taxon>
        <taxon>Arthropoda</taxon>
        <taxon>Hexapoda</taxon>
        <taxon>Insecta</taxon>
        <taxon>Pterygota</taxon>
        <taxon>Neoptera</taxon>
        <taxon>Endopterygota</taxon>
        <taxon>Coleoptera</taxon>
        <taxon>Polyphaga</taxon>
        <taxon>Cucujiformia</taxon>
        <taxon>Coccinelloidea</taxon>
        <taxon>Coccinellidae</taxon>
        <taxon>Epilachninae</taxon>
        <taxon>Epilachnini</taxon>
        <taxon>Henosepilachna</taxon>
    </lineage>
</organism>
<sequence>MGYQHTIYLFSDSHFYAQQFVTLASYTCWAEAFPIKEITAEAVAETFLNNWIYRFVCPKTIITDQGRQFESTLFHSLSTLLGIILNILDWRFRSTPHHPQTNSMIERWHRSLKTAIKYHDSQNSTEVLPTMLMGLRSAKTDTSALQKWVMVLL</sequence>
<dbReference type="AlphaFoldDB" id="A0AAW1U1L8"/>
<evidence type="ECO:0000313" key="2">
    <source>
        <dbReference type="EMBL" id="KAK9876428.1"/>
    </source>
</evidence>
<gene>
    <name evidence="2" type="ORF">WA026_012741</name>
    <name evidence="3" type="ORF">WA026_012742</name>
</gene>
<comment type="caution">
    <text evidence="2">The sequence shown here is derived from an EMBL/GenBank/DDBJ whole genome shotgun (WGS) entry which is preliminary data.</text>
</comment>
<feature type="domain" description="Integrase catalytic" evidence="1">
    <location>
        <begin position="1"/>
        <end position="153"/>
    </location>
</feature>
<dbReference type="Gene3D" id="3.30.420.10">
    <property type="entry name" value="Ribonuclease H-like superfamily/Ribonuclease H"/>
    <property type="match status" value="1"/>
</dbReference>
<reference evidence="2 4" key="1">
    <citation type="submission" date="2023-03" db="EMBL/GenBank/DDBJ databases">
        <title>Genome insight into feeding habits of ladybird beetles.</title>
        <authorList>
            <person name="Li H.-S."/>
            <person name="Huang Y.-H."/>
            <person name="Pang H."/>
        </authorList>
    </citation>
    <scope>NUCLEOTIDE SEQUENCE [LARGE SCALE GENOMIC DNA]</scope>
    <source>
        <strain evidence="2">SYSU_2023b</strain>
        <tissue evidence="2">Whole body</tissue>
    </source>
</reference>
<evidence type="ECO:0000259" key="1">
    <source>
        <dbReference type="PROSITE" id="PS50994"/>
    </source>
</evidence>
<dbReference type="PROSITE" id="PS50994">
    <property type="entry name" value="INTEGRASE"/>
    <property type="match status" value="1"/>
</dbReference>
<proteinExistence type="predicted"/>
<accession>A0AAW1U1L8</accession>
<dbReference type="GO" id="GO:0015074">
    <property type="term" value="P:DNA integration"/>
    <property type="evidence" value="ECO:0007669"/>
    <property type="project" value="InterPro"/>
</dbReference>
<dbReference type="PANTHER" id="PTHR38681:SF1">
    <property type="entry name" value="RETROVIRUS-RELATED POL POLYPROTEIN FROM TRANSPOSON 412-LIKE PROTEIN"/>
    <property type="match status" value="1"/>
</dbReference>
<dbReference type="SUPFAM" id="SSF53098">
    <property type="entry name" value="Ribonuclease H-like"/>
    <property type="match status" value="1"/>
</dbReference>
<dbReference type="InterPro" id="IPR036397">
    <property type="entry name" value="RNaseH_sf"/>
</dbReference>
<dbReference type="InterPro" id="IPR012337">
    <property type="entry name" value="RNaseH-like_sf"/>
</dbReference>
<dbReference type="Proteomes" id="UP001431783">
    <property type="component" value="Unassembled WGS sequence"/>
</dbReference>
<dbReference type="GO" id="GO:0003676">
    <property type="term" value="F:nucleic acid binding"/>
    <property type="evidence" value="ECO:0007669"/>
    <property type="project" value="InterPro"/>
</dbReference>
<evidence type="ECO:0000313" key="3">
    <source>
        <dbReference type="EMBL" id="KAK9876429.1"/>
    </source>
</evidence>
<protein>
    <recommendedName>
        <fullName evidence="1">Integrase catalytic domain-containing protein</fullName>
    </recommendedName>
</protein>
<name>A0AAW1U1L8_9CUCU</name>
<dbReference type="InterPro" id="IPR001584">
    <property type="entry name" value="Integrase_cat-core"/>
</dbReference>
<evidence type="ECO:0000313" key="4">
    <source>
        <dbReference type="Proteomes" id="UP001431783"/>
    </source>
</evidence>
<dbReference type="PANTHER" id="PTHR38681">
    <property type="entry name" value="RETROVIRUS-RELATED POL POLYPROTEIN FROM TRANSPOSON 412-LIKE PROTEIN-RELATED"/>
    <property type="match status" value="1"/>
</dbReference>